<sequence>MELKTINATEDAVHQATLQLLQQRGLSIDEITELVFILQEKYHPDLTWGECRTHVEHVLTKREVQNAILTGIQLDILAEQGALAPPLSDMIIQDEGLYGIDEVLATSIIHIYGSIGLTNYGYIDRLKPGVLRRLNDKSSGKVHTFLDDIAGALAAAAAARLSHNRKRQKDEEQRMDA</sequence>
<evidence type="ECO:0000259" key="1">
    <source>
        <dbReference type="Pfam" id="PF04608"/>
    </source>
</evidence>
<comment type="caution">
    <text evidence="2">The sequence shown here is derived from an EMBL/GenBank/DDBJ whole genome shotgun (WGS) entry which is preliminary data.</text>
</comment>
<dbReference type="InterPro" id="IPR026038">
    <property type="entry name" value="Put_PGPase"/>
</dbReference>
<dbReference type="PIRSF" id="PIRSF019587">
    <property type="entry name" value="PGPase"/>
    <property type="match status" value="1"/>
</dbReference>
<evidence type="ECO:0000313" key="2">
    <source>
        <dbReference type="EMBL" id="GGE07053.1"/>
    </source>
</evidence>
<keyword evidence="3" id="KW-1185">Reference proteome</keyword>
<feature type="domain" description="YutG/PgpA" evidence="1">
    <location>
        <begin position="47"/>
        <end position="161"/>
    </location>
</feature>
<dbReference type="EMBL" id="BMHQ01000002">
    <property type="protein sequence ID" value="GGE07053.1"/>
    <property type="molecule type" value="Genomic_DNA"/>
</dbReference>
<dbReference type="Pfam" id="PF04608">
    <property type="entry name" value="PgpA"/>
    <property type="match status" value="1"/>
</dbReference>
<organism evidence="2 3">
    <name type="scientific">Marinithermofilum abyssi</name>
    <dbReference type="NCBI Taxonomy" id="1571185"/>
    <lineage>
        <taxon>Bacteria</taxon>
        <taxon>Bacillati</taxon>
        <taxon>Bacillota</taxon>
        <taxon>Bacilli</taxon>
        <taxon>Bacillales</taxon>
        <taxon>Thermoactinomycetaceae</taxon>
        <taxon>Marinithermofilum</taxon>
    </lineage>
</organism>
<dbReference type="InterPro" id="IPR036681">
    <property type="entry name" value="PgpA-like_sf"/>
</dbReference>
<reference evidence="2" key="1">
    <citation type="journal article" date="2014" name="Int. J. Syst. Evol. Microbiol.">
        <title>Complete genome sequence of Corynebacterium casei LMG S-19264T (=DSM 44701T), isolated from a smear-ripened cheese.</title>
        <authorList>
            <consortium name="US DOE Joint Genome Institute (JGI-PGF)"/>
            <person name="Walter F."/>
            <person name="Albersmeier A."/>
            <person name="Kalinowski J."/>
            <person name="Ruckert C."/>
        </authorList>
    </citation>
    <scope>NUCLEOTIDE SEQUENCE</scope>
    <source>
        <strain evidence="2">CGMCC 1.15179</strain>
    </source>
</reference>
<dbReference type="SUPFAM" id="SSF101307">
    <property type="entry name" value="YutG-like"/>
    <property type="match status" value="1"/>
</dbReference>
<dbReference type="Gene3D" id="1.10.3760.10">
    <property type="entry name" value="PgpA-like"/>
    <property type="match status" value="1"/>
</dbReference>
<evidence type="ECO:0000313" key="3">
    <source>
        <dbReference type="Proteomes" id="UP000625210"/>
    </source>
</evidence>
<gene>
    <name evidence="2" type="primary">ltrC</name>
    <name evidence="2" type="ORF">GCM10011571_05330</name>
</gene>
<dbReference type="Proteomes" id="UP000625210">
    <property type="component" value="Unassembled WGS sequence"/>
</dbReference>
<dbReference type="CDD" id="cd06971">
    <property type="entry name" value="PgpA"/>
    <property type="match status" value="1"/>
</dbReference>
<dbReference type="GO" id="GO:0008962">
    <property type="term" value="F:phosphatidylglycerophosphatase activity"/>
    <property type="evidence" value="ECO:0007669"/>
    <property type="project" value="InterPro"/>
</dbReference>
<accession>A0A8J2VHD1</accession>
<name>A0A8J2VHD1_9BACL</name>
<proteinExistence type="predicted"/>
<dbReference type="GO" id="GO:0006629">
    <property type="term" value="P:lipid metabolic process"/>
    <property type="evidence" value="ECO:0007669"/>
    <property type="project" value="InterPro"/>
</dbReference>
<dbReference type="InterPro" id="IPR007686">
    <property type="entry name" value="YutG/PgpA"/>
</dbReference>
<dbReference type="AlphaFoldDB" id="A0A8J2VHD1"/>
<reference evidence="2" key="2">
    <citation type="submission" date="2020-09" db="EMBL/GenBank/DDBJ databases">
        <authorList>
            <person name="Sun Q."/>
            <person name="Zhou Y."/>
        </authorList>
    </citation>
    <scope>NUCLEOTIDE SEQUENCE</scope>
    <source>
        <strain evidence="2">CGMCC 1.15179</strain>
    </source>
</reference>
<protein>
    <submittedName>
        <fullName evidence="2">Phosphatidylglycerophosphatase A</fullName>
    </submittedName>
</protein>